<sequence length="159" mass="17648">MPMLFSHLKLRVIKLEQSLATYEVLTSASEVTSKYIRLAKEHGLTPVELALGFTRDRSFVTSSIIGATSVDQRKSDNMTDKWHVYMTNDGRISLAGLSLAKCEYLANAIIDSFHNARTRSASTVKAIVDEKTGNGEVSNKQGDFLQILLYANNCLTMKN</sequence>
<dbReference type="GO" id="GO:0006520">
    <property type="term" value="P:amino acid metabolic process"/>
    <property type="evidence" value="ECO:0007669"/>
    <property type="project" value="InterPro"/>
</dbReference>
<dbReference type="GO" id="GO:0008483">
    <property type="term" value="F:transaminase activity"/>
    <property type="evidence" value="ECO:0007669"/>
    <property type="project" value="UniProtKB-KW"/>
</dbReference>
<evidence type="ECO:0000256" key="2">
    <source>
        <dbReference type="ARBA" id="ARBA00011738"/>
    </source>
</evidence>
<dbReference type="EMBL" id="JBBNAF010000006">
    <property type="protein sequence ID" value="KAK9135020.1"/>
    <property type="molecule type" value="Genomic_DNA"/>
</dbReference>
<dbReference type="AlphaFoldDB" id="A0AAP0JJZ0"/>
<evidence type="ECO:0000256" key="1">
    <source>
        <dbReference type="ARBA" id="ARBA00001933"/>
    </source>
</evidence>
<dbReference type="InterPro" id="IPR015422">
    <property type="entry name" value="PyrdxlP-dep_Trfase_small"/>
</dbReference>
<protein>
    <recommendedName>
        <fullName evidence="8">NADP-dependent oxidoreductase domain-containing protein</fullName>
    </recommendedName>
</protein>
<dbReference type="SUPFAM" id="SSF51430">
    <property type="entry name" value="NAD(P)-linked oxidoreductase"/>
    <property type="match status" value="1"/>
</dbReference>
<dbReference type="Proteomes" id="UP001420932">
    <property type="component" value="Unassembled WGS sequence"/>
</dbReference>
<reference evidence="6 7" key="1">
    <citation type="submission" date="2024-01" db="EMBL/GenBank/DDBJ databases">
        <title>Genome assemblies of Stephania.</title>
        <authorList>
            <person name="Yang L."/>
        </authorList>
    </citation>
    <scope>NUCLEOTIDE SEQUENCE [LARGE SCALE GENOMIC DNA]</scope>
    <source>
        <strain evidence="6">YNDBR</strain>
        <tissue evidence="6">Leaf</tissue>
    </source>
</reference>
<keyword evidence="4" id="KW-0808">Transferase</keyword>
<evidence type="ECO:0000313" key="6">
    <source>
        <dbReference type="EMBL" id="KAK9135020.1"/>
    </source>
</evidence>
<comment type="caution">
    <text evidence="6">The sequence shown here is derived from an EMBL/GenBank/DDBJ whole genome shotgun (WGS) entry which is preliminary data.</text>
</comment>
<evidence type="ECO:0000313" key="7">
    <source>
        <dbReference type="Proteomes" id="UP001420932"/>
    </source>
</evidence>
<dbReference type="InterPro" id="IPR036812">
    <property type="entry name" value="NAD(P)_OxRdtase_dom_sf"/>
</dbReference>
<proteinExistence type="predicted"/>
<evidence type="ECO:0000256" key="4">
    <source>
        <dbReference type="ARBA" id="ARBA00022679"/>
    </source>
</evidence>
<evidence type="ECO:0008006" key="8">
    <source>
        <dbReference type="Google" id="ProtNLM"/>
    </source>
</evidence>
<name>A0AAP0JJZ0_9MAGN</name>
<dbReference type="PANTHER" id="PTHR11879">
    <property type="entry name" value="ASPARTATE AMINOTRANSFERASE"/>
    <property type="match status" value="1"/>
</dbReference>
<dbReference type="InterPro" id="IPR000796">
    <property type="entry name" value="Asp_trans"/>
</dbReference>
<keyword evidence="3" id="KW-0032">Aminotransferase</keyword>
<keyword evidence="7" id="KW-1185">Reference proteome</keyword>
<evidence type="ECO:0000256" key="5">
    <source>
        <dbReference type="ARBA" id="ARBA00022898"/>
    </source>
</evidence>
<dbReference type="Gene3D" id="3.90.1150.10">
    <property type="entry name" value="Aspartate Aminotransferase, domain 1"/>
    <property type="match status" value="1"/>
</dbReference>
<organism evidence="6 7">
    <name type="scientific">Stephania yunnanensis</name>
    <dbReference type="NCBI Taxonomy" id="152371"/>
    <lineage>
        <taxon>Eukaryota</taxon>
        <taxon>Viridiplantae</taxon>
        <taxon>Streptophyta</taxon>
        <taxon>Embryophyta</taxon>
        <taxon>Tracheophyta</taxon>
        <taxon>Spermatophyta</taxon>
        <taxon>Magnoliopsida</taxon>
        <taxon>Ranunculales</taxon>
        <taxon>Menispermaceae</taxon>
        <taxon>Menispermoideae</taxon>
        <taxon>Cissampelideae</taxon>
        <taxon>Stephania</taxon>
    </lineage>
</organism>
<gene>
    <name evidence="6" type="ORF">Syun_014350</name>
</gene>
<keyword evidence="5" id="KW-0663">Pyridoxal phosphate</keyword>
<comment type="cofactor">
    <cofactor evidence="1">
        <name>pyridoxal 5'-phosphate</name>
        <dbReference type="ChEBI" id="CHEBI:597326"/>
    </cofactor>
</comment>
<accession>A0AAP0JJZ0</accession>
<comment type="subunit">
    <text evidence="2">Homodimer.</text>
</comment>
<evidence type="ECO:0000256" key="3">
    <source>
        <dbReference type="ARBA" id="ARBA00022576"/>
    </source>
</evidence>
<dbReference type="PANTHER" id="PTHR11879:SF46">
    <property type="entry name" value="ASPARTATE AMINOTRANSFERASE, CYTOPLASMIC"/>
    <property type="match status" value="1"/>
</dbReference>